<name>A0A8S9YUM8_9TREM</name>
<sequence>MQIMHPSLCLDHSWLTVFMNAINTRVSKYYHKMMSWTIYILI</sequence>
<evidence type="ECO:0000313" key="2">
    <source>
        <dbReference type="Proteomes" id="UP000822476"/>
    </source>
</evidence>
<protein>
    <submittedName>
        <fullName evidence="1">Uncharacterized protein</fullName>
    </submittedName>
</protein>
<gene>
    <name evidence="1" type="ORF">EG68_07925</name>
</gene>
<proteinExistence type="predicted"/>
<accession>A0A8S9YUM8</accession>
<keyword evidence="2" id="KW-1185">Reference proteome</keyword>
<dbReference type="AlphaFoldDB" id="A0A8S9YUM8"/>
<dbReference type="Proteomes" id="UP000822476">
    <property type="component" value="Unassembled WGS sequence"/>
</dbReference>
<dbReference type="EMBL" id="JTDE01003830">
    <property type="protein sequence ID" value="KAF7255598.1"/>
    <property type="molecule type" value="Genomic_DNA"/>
</dbReference>
<reference evidence="1" key="1">
    <citation type="submission" date="2019-07" db="EMBL/GenBank/DDBJ databases">
        <title>Annotation for the trematode Paragonimus miyazaki's.</title>
        <authorList>
            <person name="Choi Y.-J."/>
        </authorList>
    </citation>
    <scope>NUCLEOTIDE SEQUENCE</scope>
    <source>
        <strain evidence="1">Japan</strain>
    </source>
</reference>
<organism evidence="1 2">
    <name type="scientific">Paragonimus skrjabini miyazakii</name>
    <dbReference type="NCBI Taxonomy" id="59628"/>
    <lineage>
        <taxon>Eukaryota</taxon>
        <taxon>Metazoa</taxon>
        <taxon>Spiralia</taxon>
        <taxon>Lophotrochozoa</taxon>
        <taxon>Platyhelminthes</taxon>
        <taxon>Trematoda</taxon>
        <taxon>Digenea</taxon>
        <taxon>Plagiorchiida</taxon>
        <taxon>Troglotremata</taxon>
        <taxon>Troglotrematidae</taxon>
        <taxon>Paragonimus</taxon>
    </lineage>
</organism>
<comment type="caution">
    <text evidence="1">The sequence shown here is derived from an EMBL/GenBank/DDBJ whole genome shotgun (WGS) entry which is preliminary data.</text>
</comment>
<evidence type="ECO:0000313" key="1">
    <source>
        <dbReference type="EMBL" id="KAF7255598.1"/>
    </source>
</evidence>